<reference evidence="5 6" key="1">
    <citation type="submission" date="2019-09" db="EMBL/GenBank/DDBJ databases">
        <title>A chromosome-level genome assembly of the Chinese tupelo Nyssa sinensis.</title>
        <authorList>
            <person name="Yang X."/>
            <person name="Kang M."/>
            <person name="Yang Y."/>
            <person name="Xiong H."/>
            <person name="Wang M."/>
            <person name="Zhang Z."/>
            <person name="Wang Z."/>
            <person name="Wu H."/>
            <person name="Ma T."/>
            <person name="Liu J."/>
            <person name="Xi Z."/>
        </authorList>
    </citation>
    <scope>NUCLEOTIDE SEQUENCE [LARGE SCALE GENOMIC DNA]</scope>
    <source>
        <strain evidence="5">J267</strain>
        <tissue evidence="5">Leaf</tissue>
    </source>
</reference>
<evidence type="ECO:0000313" key="6">
    <source>
        <dbReference type="Proteomes" id="UP000325577"/>
    </source>
</evidence>
<dbReference type="EMBL" id="CM018037">
    <property type="protein sequence ID" value="KAA8540154.1"/>
    <property type="molecule type" value="Genomic_DNA"/>
</dbReference>
<keyword evidence="6" id="KW-1185">Reference proteome</keyword>
<feature type="transmembrane region" description="Helical" evidence="4">
    <location>
        <begin position="556"/>
        <end position="574"/>
    </location>
</feature>
<protein>
    <submittedName>
        <fullName evidence="5">Uncharacterized protein</fullName>
    </submittedName>
</protein>
<sequence>MQVTTLDRYVNYHVQEFERTFVVKFPSCSIAAKKHIDHSTTILDVQGVGAVPQILEKTNKDFFLKIVNILREAADICYDRIKEIPYITCPSKPEGSMFVMVKLNLSLLEDIDDDLDFCVKLAKEESVIVLPSKFLRTSFWDCTCVEKIQQKLCRGRWILRLRLQQGFSMNHVNQSAAQLACLVLLLIPMSYPCYGLEVGLTNYAAAYCTGLLLARRVLKMLEMDDQYQGNVEETGEDFSIEPREQEAFLCPPRCWPSTNNHQQSCFWCSQDCFPMDDACKPSQGFSNPIFTGVMSVVMGIVTMLPAPAVSNTDYLSMMKHMGELKEKVIVLSKTPVAMPPEKEQLLMQATIRPSPTPNPSRLGTLPFKPFSLPLPCAQSPRYNLKLLFFRSSASSLHPRLKPIHSLDSDVPRPIHQQSVGLKNSNSFEQWDSWTAKFSGAANIPFLLLQLPQIILNARNLLAGNKSALLAVPWLGMFTGLLGNLSLLSYFAKKRETEVVVVQTLGVISIYVVIAQLAMAESMPLLHFCVTSIVVASGLVLNFMYYFNLLNAGIWRFWEDFITVAGLSALPQVMWSTFVPYIPNSILPGALAFVIAVAAVVMARIGKISEEGVKFVGAISGWTATLLFMWMPIAQMWTNFLNPDNIKGLSAFSMLLAMIGNGLMIPRALFIRDLMWFTGSSWASVFYGWGNLICLYWFNSISREFFLAATAGLYIWIGIALWRDHKVYGNSSPLTSLKELVYGP</sequence>
<dbReference type="AlphaFoldDB" id="A0A5J5BBX4"/>
<dbReference type="GO" id="GO:0008097">
    <property type="term" value="F:5S rRNA binding"/>
    <property type="evidence" value="ECO:0007669"/>
    <property type="project" value="InterPro"/>
</dbReference>
<dbReference type="OrthoDB" id="8048523at2759"/>
<dbReference type="PANTHER" id="PTHR34809">
    <property type="entry name" value="MALTOSE EXCESS PROTEIN 1, CHLOROPLASTIC-RELATED"/>
    <property type="match status" value="1"/>
</dbReference>
<dbReference type="GO" id="GO:0005363">
    <property type="term" value="F:maltose transmembrane transporter activity"/>
    <property type="evidence" value="ECO:0007669"/>
    <property type="project" value="TreeGrafter"/>
</dbReference>
<evidence type="ECO:0000256" key="2">
    <source>
        <dbReference type="ARBA" id="ARBA00022980"/>
    </source>
</evidence>
<evidence type="ECO:0000313" key="5">
    <source>
        <dbReference type="EMBL" id="KAA8540154.1"/>
    </source>
</evidence>
<feature type="transmembrane region" description="Helical" evidence="4">
    <location>
        <begin position="704"/>
        <end position="721"/>
    </location>
</feature>
<dbReference type="Gene3D" id="3.90.1150.10">
    <property type="entry name" value="Aspartate Aminotransferase, domain 1"/>
    <property type="match status" value="1"/>
</dbReference>
<keyword evidence="4" id="KW-0812">Transmembrane</keyword>
<feature type="transmembrane region" description="Helical" evidence="4">
    <location>
        <begin position="467"/>
        <end position="491"/>
    </location>
</feature>
<dbReference type="GO" id="GO:0003735">
    <property type="term" value="F:structural constituent of ribosome"/>
    <property type="evidence" value="ECO:0007669"/>
    <property type="project" value="InterPro"/>
</dbReference>
<dbReference type="GO" id="GO:0009941">
    <property type="term" value="C:chloroplast envelope"/>
    <property type="evidence" value="ECO:0007669"/>
    <property type="project" value="TreeGrafter"/>
</dbReference>
<evidence type="ECO:0000256" key="1">
    <source>
        <dbReference type="ARBA" id="ARBA00007116"/>
    </source>
</evidence>
<feature type="transmembrane region" description="Helical" evidence="4">
    <location>
        <begin position="580"/>
        <end position="602"/>
    </location>
</feature>
<dbReference type="GO" id="GO:0005840">
    <property type="term" value="C:ribosome"/>
    <property type="evidence" value="ECO:0007669"/>
    <property type="project" value="UniProtKB-KW"/>
</dbReference>
<accession>A0A5J5BBX4</accession>
<evidence type="ECO:0000256" key="3">
    <source>
        <dbReference type="ARBA" id="ARBA00023274"/>
    </source>
</evidence>
<dbReference type="Proteomes" id="UP000325577">
    <property type="component" value="Linkage Group LG14"/>
</dbReference>
<dbReference type="SUPFAM" id="SSF53383">
    <property type="entry name" value="PLP-dependent transferases"/>
    <property type="match status" value="1"/>
</dbReference>
<feature type="transmembrane region" description="Helical" evidence="4">
    <location>
        <begin position="498"/>
        <end position="518"/>
    </location>
</feature>
<feature type="transmembrane region" description="Helical" evidence="4">
    <location>
        <begin position="614"/>
        <end position="636"/>
    </location>
</feature>
<feature type="transmembrane region" description="Helical" evidence="4">
    <location>
        <begin position="524"/>
        <end position="544"/>
    </location>
</feature>
<keyword evidence="4" id="KW-0472">Membrane</keyword>
<dbReference type="Pfam" id="PF17144">
    <property type="entry name" value="Ribosomal_L5e"/>
    <property type="match status" value="1"/>
</dbReference>
<name>A0A5J5BBX4_9ASTE</name>
<keyword evidence="4" id="KW-1133">Transmembrane helix</keyword>
<dbReference type="InterPro" id="IPR015422">
    <property type="entry name" value="PyrdxlP-dep_Trfase_small"/>
</dbReference>
<dbReference type="InterPro" id="IPR005485">
    <property type="entry name" value="Rbsml_uL18_euk_arch"/>
</dbReference>
<dbReference type="GO" id="GO:0006412">
    <property type="term" value="P:translation"/>
    <property type="evidence" value="ECO:0007669"/>
    <property type="project" value="InterPro"/>
</dbReference>
<dbReference type="Gene3D" id="3.30.420.100">
    <property type="match status" value="1"/>
</dbReference>
<dbReference type="GO" id="GO:1990904">
    <property type="term" value="C:ribonucleoprotein complex"/>
    <property type="evidence" value="ECO:0007669"/>
    <property type="project" value="UniProtKB-KW"/>
</dbReference>
<gene>
    <name evidence="5" type="ORF">F0562_026846</name>
</gene>
<dbReference type="InterPro" id="IPR015424">
    <property type="entry name" value="PyrdxlP-dep_Trfase"/>
</dbReference>
<proteinExistence type="inferred from homology"/>
<feature type="transmembrane region" description="Helical" evidence="4">
    <location>
        <begin position="681"/>
        <end position="698"/>
    </location>
</feature>
<feature type="transmembrane region" description="Helical" evidence="4">
    <location>
        <begin position="648"/>
        <end position="669"/>
    </location>
</feature>
<keyword evidence="2" id="KW-0689">Ribosomal protein</keyword>
<organism evidence="5 6">
    <name type="scientific">Nyssa sinensis</name>
    <dbReference type="NCBI Taxonomy" id="561372"/>
    <lineage>
        <taxon>Eukaryota</taxon>
        <taxon>Viridiplantae</taxon>
        <taxon>Streptophyta</taxon>
        <taxon>Embryophyta</taxon>
        <taxon>Tracheophyta</taxon>
        <taxon>Spermatophyta</taxon>
        <taxon>Magnoliopsida</taxon>
        <taxon>eudicotyledons</taxon>
        <taxon>Gunneridae</taxon>
        <taxon>Pentapetalae</taxon>
        <taxon>asterids</taxon>
        <taxon>Cornales</taxon>
        <taxon>Nyssaceae</taxon>
        <taxon>Nyssa</taxon>
    </lineage>
</organism>
<keyword evidence="3" id="KW-0687">Ribonucleoprotein</keyword>
<dbReference type="InterPro" id="IPR034628">
    <property type="entry name" value="MEX1/MEX1-like"/>
</dbReference>
<dbReference type="PANTHER" id="PTHR34809:SF1">
    <property type="entry name" value="MALTOSE EXCESS PROTEIN 1, CHLOROPLASTIC-RELATED"/>
    <property type="match status" value="1"/>
</dbReference>
<comment type="similarity">
    <text evidence="1">Belongs to the universal ribosomal protein uL18 family.</text>
</comment>
<evidence type="ECO:0000256" key="4">
    <source>
        <dbReference type="SAM" id="Phobius"/>
    </source>
</evidence>